<dbReference type="Proteomes" id="UP000320421">
    <property type="component" value="Chromosome"/>
</dbReference>
<protein>
    <submittedName>
        <fullName evidence="1">Uncharacterized protein</fullName>
    </submittedName>
</protein>
<keyword evidence="2" id="KW-1185">Reference proteome</keyword>
<evidence type="ECO:0000313" key="1">
    <source>
        <dbReference type="EMBL" id="QDT24413.1"/>
    </source>
</evidence>
<organism evidence="1 2">
    <name type="scientific">Gimesia chilikensis</name>
    <dbReference type="NCBI Taxonomy" id="2605989"/>
    <lineage>
        <taxon>Bacteria</taxon>
        <taxon>Pseudomonadati</taxon>
        <taxon>Planctomycetota</taxon>
        <taxon>Planctomycetia</taxon>
        <taxon>Planctomycetales</taxon>
        <taxon>Planctomycetaceae</taxon>
        <taxon>Gimesia</taxon>
    </lineage>
</organism>
<evidence type="ECO:0000313" key="2">
    <source>
        <dbReference type="Proteomes" id="UP000320421"/>
    </source>
</evidence>
<proteinExistence type="predicted"/>
<dbReference type="EMBL" id="CP036266">
    <property type="protein sequence ID" value="QDT24413.1"/>
    <property type="molecule type" value="Genomic_DNA"/>
</dbReference>
<dbReference type="AlphaFoldDB" id="A0A517PYG6"/>
<accession>A0A517PYG6</accession>
<sequence>MVIEFALQVGSDLGDVWEVSQNAIEVAEKYADGLLAKSEQEAMADTALDVGHLYAAVAASAPTPDEDPNFDSAAVKIGSGAAFASSLAVSAHPNASELSVRIAATFLSYDSDAYYAAAYEDSDEALEVPQVDLNHPHMIARRAERAFQWKLLEDILGETSHKKKIKRKWLRWNDGYIPQLAQEIYDNRDFERMPLLADALEEAGCKDEDILDHCRKHTVHARGCWVVDLLLGKE</sequence>
<name>A0A517PYG6_9PLAN</name>
<gene>
    <name evidence="1" type="ORF">HG66A1_62450</name>
</gene>
<reference evidence="1 2" key="1">
    <citation type="submission" date="2019-02" db="EMBL/GenBank/DDBJ databases">
        <title>Deep-cultivation of Planctomycetes and their phenomic and genomic characterization uncovers novel biology.</title>
        <authorList>
            <person name="Wiegand S."/>
            <person name="Jogler M."/>
            <person name="Boedeker C."/>
            <person name="Pinto D."/>
            <person name="Vollmers J."/>
            <person name="Rivas-Marin E."/>
            <person name="Kohn T."/>
            <person name="Peeters S.H."/>
            <person name="Heuer A."/>
            <person name="Rast P."/>
            <person name="Oberbeckmann S."/>
            <person name="Bunk B."/>
            <person name="Jeske O."/>
            <person name="Meyerdierks A."/>
            <person name="Storesund J.E."/>
            <person name="Kallscheuer N."/>
            <person name="Luecker S."/>
            <person name="Lage O.M."/>
            <person name="Pohl T."/>
            <person name="Merkel B.J."/>
            <person name="Hornburger P."/>
            <person name="Mueller R.-W."/>
            <person name="Bruemmer F."/>
            <person name="Labrenz M."/>
            <person name="Spormann A.M."/>
            <person name="Op den Camp H."/>
            <person name="Overmann J."/>
            <person name="Amann R."/>
            <person name="Jetten M.S.M."/>
            <person name="Mascher T."/>
            <person name="Medema M.H."/>
            <person name="Devos D.P."/>
            <person name="Kaster A.-K."/>
            <person name="Ovreas L."/>
            <person name="Rohde M."/>
            <person name="Galperin M.Y."/>
            <person name="Jogler C."/>
        </authorList>
    </citation>
    <scope>NUCLEOTIDE SEQUENCE [LARGE SCALE GENOMIC DNA]</scope>
    <source>
        <strain evidence="1 2">HG66A1</strain>
    </source>
</reference>